<evidence type="ECO:0000313" key="4">
    <source>
        <dbReference type="EMBL" id="QOX59015.1"/>
    </source>
</evidence>
<proteinExistence type="predicted"/>
<organism evidence="1">
    <name type="scientific">Human cytomegalovirus</name>
    <name type="common">HHV-5</name>
    <name type="synonym">Human herpesvirus 5</name>
    <dbReference type="NCBI Taxonomy" id="10359"/>
    <lineage>
        <taxon>Viruses</taxon>
        <taxon>Duplodnaviria</taxon>
        <taxon>Heunggongvirae</taxon>
        <taxon>Peploviricota</taxon>
        <taxon>Herviviricetes</taxon>
        <taxon>Herpesvirales</taxon>
        <taxon>Orthoherpesviridae</taxon>
        <taxon>Betaherpesvirinae</taxon>
        <taxon>Cytomegalovirus</taxon>
        <taxon>Cytomegalovirus humanbeta5</taxon>
    </lineage>
</organism>
<dbReference type="GO" id="GO:0006955">
    <property type="term" value="P:immune response"/>
    <property type="evidence" value="ECO:0007669"/>
    <property type="project" value="InterPro"/>
</dbReference>
<name>Q5S206_HCMV</name>
<evidence type="ECO:0000313" key="1">
    <source>
        <dbReference type="EMBL" id="AAV65627.1"/>
    </source>
</evidence>
<accession>Q5S206</accession>
<organismHost>
    <name type="scientific">Homo sapiens</name>
    <name type="common">Human</name>
    <dbReference type="NCBI Taxonomy" id="9606"/>
</organismHost>
<dbReference type="EMBL" id="DQ115748">
    <property type="protein sequence ID" value="ABA02137.1"/>
    <property type="molecule type" value="Genomic_DNA"/>
</dbReference>
<sequence>MRLIFGLLIIFIVTDTCNGGFGTEGNGRCTCIGYHRLLGQLPRGTFWLGHLPPGSHCPKGQVMIKIGQGPIVCLSDHHPLSKWMYGNHKSGSETWLQIKMEGPRNATVVQRSNTRP</sequence>
<protein>
    <submittedName>
        <fullName evidence="1">UL146</fullName>
    </submittedName>
    <submittedName>
        <fullName evidence="4">VCXCL1</fullName>
    </submittedName>
</protein>
<dbReference type="EMBL" id="AY788125">
    <property type="protein sequence ID" value="AAV65627.1"/>
    <property type="molecule type" value="Genomic_DNA"/>
</dbReference>
<evidence type="ECO:0000313" key="2">
    <source>
        <dbReference type="EMBL" id="ABA02119.1"/>
    </source>
</evidence>
<dbReference type="GO" id="GO:0005576">
    <property type="term" value="C:extracellular region"/>
    <property type="evidence" value="ECO:0007669"/>
    <property type="project" value="InterPro"/>
</dbReference>
<dbReference type="EMBL" id="DQ115742">
    <property type="protein sequence ID" value="ABA02119.1"/>
    <property type="molecule type" value="Genomic_DNA"/>
</dbReference>
<reference evidence="2" key="2">
    <citation type="journal article" date="2006" name="Virol. J.">
        <title>Analysis of the human cytomegalovirus genomic region from UL146 through UL147A reveals sequence hypervariability, genotypic stability, and overlapping transcripts.</title>
        <authorList>
            <person name="Lurain N.S."/>
            <person name="Fox A.M."/>
            <person name="Lichy H.M."/>
            <person name="Bhorade S.M."/>
            <person name="Ware C.F."/>
            <person name="Huang D.D."/>
            <person name="Kwan S.P."/>
            <person name="Garrity E.R."/>
            <person name="Chou S."/>
        </authorList>
    </citation>
    <scope>NUCLEOTIDE SEQUENCE</scope>
    <source>
        <strain evidence="2">CH14</strain>
        <strain evidence="3">CH22</strain>
    </source>
</reference>
<reference evidence="4" key="3">
    <citation type="submission" date="2020-01" db="EMBL/GenBank/DDBJ databases">
        <title>The frequency of Cytomegalovirus non-ELR UL146 genotypes in neonates with congenital CMV disease is comparable to strains in the background population.</title>
        <authorList>
            <person name="Rosenkilde M.M."/>
            <person name="Benfield T.L."/>
            <person name="Nielsen L."/>
            <person name="Sundelin T."/>
            <person name="Luttichau H.R."/>
        </authorList>
    </citation>
    <scope>NUCLEOTIDE SEQUENCE</scope>
    <source>
        <strain evidence="4">DEN025</strain>
    </source>
</reference>
<reference evidence="1" key="1">
    <citation type="submission" date="2004-10" db="EMBL/GenBank/DDBJ databases">
        <title>Polymorphisms of Human Cytomegalovirus UL146 Open Reading Frame in Clinical Isolates.</title>
        <authorList>
            <person name="He R."/>
            <person name="Ruan Q."/>
        </authorList>
    </citation>
    <scope>NUCLEOTIDE SEQUENCE</scope>
    <source>
        <strain evidence="1">16</strain>
    </source>
</reference>
<gene>
    <name evidence="4" type="primary">UL146</name>
</gene>
<dbReference type="SUPFAM" id="SSF54117">
    <property type="entry name" value="Interleukin 8-like chemokines"/>
    <property type="match status" value="1"/>
</dbReference>
<dbReference type="GO" id="GO:0008009">
    <property type="term" value="F:chemokine activity"/>
    <property type="evidence" value="ECO:0007669"/>
    <property type="project" value="InterPro"/>
</dbReference>
<dbReference type="EMBL" id="MN929789">
    <property type="protein sequence ID" value="QOX59015.1"/>
    <property type="molecule type" value="Genomic_DNA"/>
</dbReference>
<dbReference type="InterPro" id="IPR036048">
    <property type="entry name" value="Interleukin_8-like_sf"/>
</dbReference>
<evidence type="ECO:0000313" key="3">
    <source>
        <dbReference type="EMBL" id="ABA02137.1"/>
    </source>
</evidence>